<gene>
    <name evidence="2" type="ORF">GCM10008933_04430</name>
</gene>
<protein>
    <submittedName>
        <fullName evidence="2">Uncharacterized protein</fullName>
    </submittedName>
</protein>
<sequence>MLADHFDLRDTTGDPLYDPNRHTRAQTFTWNEDGTEFWHSGAGLHYERRGIKA</sequence>
<reference evidence="3" key="1">
    <citation type="journal article" date="2019" name="Int. J. Syst. Evol. Microbiol.">
        <title>The Global Catalogue of Microorganisms (GCM) 10K type strain sequencing project: providing services to taxonomists for standard genome sequencing and annotation.</title>
        <authorList>
            <consortium name="The Broad Institute Genomics Platform"/>
            <consortium name="The Broad Institute Genome Sequencing Center for Infectious Disease"/>
            <person name="Wu L."/>
            <person name="Ma J."/>
        </authorList>
    </citation>
    <scope>NUCLEOTIDE SEQUENCE [LARGE SCALE GENOMIC DNA]</scope>
    <source>
        <strain evidence="3">JCM 12774</strain>
    </source>
</reference>
<feature type="compositionally biased region" description="Basic and acidic residues" evidence="1">
    <location>
        <begin position="1"/>
        <end position="12"/>
    </location>
</feature>
<organism evidence="2 3">
    <name type="scientific">Paenibacillus motobuensis</name>
    <dbReference type="NCBI Taxonomy" id="295324"/>
    <lineage>
        <taxon>Bacteria</taxon>
        <taxon>Bacillati</taxon>
        <taxon>Bacillota</taxon>
        <taxon>Bacilli</taxon>
        <taxon>Bacillales</taxon>
        <taxon>Paenibacillaceae</taxon>
        <taxon>Paenibacillus</taxon>
    </lineage>
</organism>
<comment type="caution">
    <text evidence="2">The sequence shown here is derived from an EMBL/GenBank/DDBJ whole genome shotgun (WGS) entry which is preliminary data.</text>
</comment>
<evidence type="ECO:0000313" key="3">
    <source>
        <dbReference type="Proteomes" id="UP001500340"/>
    </source>
</evidence>
<feature type="region of interest" description="Disordered" evidence="1">
    <location>
        <begin position="1"/>
        <end position="21"/>
    </location>
</feature>
<dbReference type="EMBL" id="BAAACX010000004">
    <property type="protein sequence ID" value="GAA0376330.1"/>
    <property type="molecule type" value="Genomic_DNA"/>
</dbReference>
<accession>A0ABP3HR86</accession>
<evidence type="ECO:0000313" key="2">
    <source>
        <dbReference type="EMBL" id="GAA0376330.1"/>
    </source>
</evidence>
<dbReference type="RefSeq" id="WP_343857363.1">
    <property type="nucleotide sequence ID" value="NZ_BAAACX010000004.1"/>
</dbReference>
<evidence type="ECO:0000256" key="1">
    <source>
        <dbReference type="SAM" id="MobiDB-lite"/>
    </source>
</evidence>
<dbReference type="Proteomes" id="UP001500340">
    <property type="component" value="Unassembled WGS sequence"/>
</dbReference>
<proteinExistence type="predicted"/>
<keyword evidence="3" id="KW-1185">Reference proteome</keyword>
<name>A0ABP3HR86_9BACL</name>